<dbReference type="KEGG" id="ahw:NCTC11636_01312"/>
<evidence type="ECO:0000256" key="1">
    <source>
        <dbReference type="SAM" id="MobiDB-lite"/>
    </source>
</evidence>
<accession>A0A3S4UXC9</accession>
<dbReference type="Proteomes" id="UP000266895">
    <property type="component" value="Chromosome"/>
</dbReference>
<evidence type="ECO:0000313" key="3">
    <source>
        <dbReference type="Proteomes" id="UP000266895"/>
    </source>
</evidence>
<proteinExistence type="predicted"/>
<organism evidence="2 3">
    <name type="scientific">Actinomyces howellii</name>
    <dbReference type="NCBI Taxonomy" id="52771"/>
    <lineage>
        <taxon>Bacteria</taxon>
        <taxon>Bacillati</taxon>
        <taxon>Actinomycetota</taxon>
        <taxon>Actinomycetes</taxon>
        <taxon>Actinomycetales</taxon>
        <taxon>Actinomycetaceae</taxon>
        <taxon>Actinomyces</taxon>
    </lineage>
</organism>
<dbReference type="EMBL" id="LR134350">
    <property type="protein sequence ID" value="VEG28027.1"/>
    <property type="molecule type" value="Genomic_DNA"/>
</dbReference>
<dbReference type="RefSeq" id="WP_126382411.1">
    <property type="nucleotide sequence ID" value="NZ_LR134350.1"/>
</dbReference>
<protein>
    <submittedName>
        <fullName evidence="2">Uncharacterized protein</fullName>
    </submittedName>
</protein>
<sequence length="290" mass="31930">MTATAQKGRVTTGVVPGGRGWVWTCPACGAVRSHSERGWVRDAAAVHQQAACGTGARPAYHPELFAGCEVHIGWAVCQLDDGTSHIADIVRYRSGWYSRMLCRGARVTDVDDRDAPCDPPPASRAEILAEVSRRQSGPPEDRVCTRCVAVLWASSRELEGPTMTAEEATWVREHAWLPKMRTLVLHRDPCRWVVCLACHHGEHQECEGEGPGPASRGRMTRQDQRPLRASSLITRPNRLLDLTAPAVFDTHHEVGVWCSCALADHQDTTAQPASAAPRRVARQTTIFDFM</sequence>
<reference evidence="2 3" key="1">
    <citation type="submission" date="2018-12" db="EMBL/GenBank/DDBJ databases">
        <authorList>
            <consortium name="Pathogen Informatics"/>
        </authorList>
    </citation>
    <scope>NUCLEOTIDE SEQUENCE [LARGE SCALE GENOMIC DNA]</scope>
    <source>
        <strain evidence="2 3">NCTC11636</strain>
    </source>
</reference>
<gene>
    <name evidence="2" type="ORF">NCTC11636_01312</name>
</gene>
<dbReference type="AlphaFoldDB" id="A0A3S4UXC9"/>
<name>A0A3S4UXC9_9ACTO</name>
<feature type="region of interest" description="Disordered" evidence="1">
    <location>
        <begin position="204"/>
        <end position="228"/>
    </location>
</feature>
<keyword evidence="3" id="KW-1185">Reference proteome</keyword>
<evidence type="ECO:0000313" key="2">
    <source>
        <dbReference type="EMBL" id="VEG28027.1"/>
    </source>
</evidence>